<evidence type="ECO:0000256" key="2">
    <source>
        <dbReference type="ARBA" id="ARBA00009604"/>
    </source>
</evidence>
<reference evidence="10 12" key="1">
    <citation type="journal article" date="2016" name="Genome Announc.">
        <title>Complete Genome Sequence of the Amino Acid-Fermenting Clostridium propionicum X2 (DSM 1682).</title>
        <authorList>
            <person name="Poehlein A."/>
            <person name="Schlien K."/>
            <person name="Chowdhury N.P."/>
            <person name="Gottschalk G."/>
            <person name="Buckel W."/>
            <person name="Daniel R."/>
        </authorList>
    </citation>
    <scope>NUCLEOTIDE SEQUENCE [LARGE SCALE GENOMIC DNA]</scope>
    <source>
        <strain evidence="10 12">X2</strain>
    </source>
</reference>
<name>A0A0X1U8T7_ANAPI</name>
<dbReference type="PANTHER" id="PTHR11902:SF1">
    <property type="entry name" value="ENOLASE"/>
    <property type="match status" value="1"/>
</dbReference>
<organism evidence="11 13">
    <name type="scientific">Anaerotignum propionicum DSM 1682</name>
    <dbReference type="NCBI Taxonomy" id="991789"/>
    <lineage>
        <taxon>Bacteria</taxon>
        <taxon>Bacillati</taxon>
        <taxon>Bacillota</taxon>
        <taxon>Clostridia</taxon>
        <taxon>Lachnospirales</taxon>
        <taxon>Anaerotignaceae</taxon>
        <taxon>Anaerotignum</taxon>
    </lineage>
</organism>
<evidence type="ECO:0000313" key="10">
    <source>
        <dbReference type="EMBL" id="AMJ41346.1"/>
    </source>
</evidence>
<dbReference type="InterPro" id="IPR036849">
    <property type="entry name" value="Enolase-like_C_sf"/>
</dbReference>
<dbReference type="Pfam" id="PF00113">
    <property type="entry name" value="Enolase_C"/>
    <property type="match status" value="1"/>
</dbReference>
<dbReference type="Proteomes" id="UP000184204">
    <property type="component" value="Unassembled WGS sequence"/>
</dbReference>
<dbReference type="GO" id="GO:0004634">
    <property type="term" value="F:phosphopyruvate hydratase activity"/>
    <property type="evidence" value="ECO:0007669"/>
    <property type="project" value="UniProtKB-EC"/>
</dbReference>
<keyword evidence="12" id="KW-1185">Reference proteome</keyword>
<proteinExistence type="inferred from homology"/>
<dbReference type="SMART" id="SM01192">
    <property type="entry name" value="Enolase_C"/>
    <property type="match status" value="1"/>
</dbReference>
<evidence type="ECO:0000259" key="9">
    <source>
        <dbReference type="SMART" id="SM01192"/>
    </source>
</evidence>
<evidence type="ECO:0000256" key="4">
    <source>
        <dbReference type="ARBA" id="ARBA00017068"/>
    </source>
</evidence>
<reference evidence="12" key="2">
    <citation type="submission" date="2016-01" db="EMBL/GenBank/DDBJ databases">
        <authorList>
            <person name="Poehlein A."/>
            <person name="Schlien K."/>
            <person name="Gottschalk G."/>
            <person name="Buckel W."/>
            <person name="Daniel R."/>
        </authorList>
    </citation>
    <scope>NUCLEOTIDE SEQUENCE [LARGE SCALE GENOMIC DNA]</scope>
    <source>
        <strain evidence="12">X2</strain>
    </source>
</reference>
<dbReference type="EC" id="4.2.1.11" evidence="3"/>
<evidence type="ECO:0000256" key="8">
    <source>
        <dbReference type="ARBA" id="ARBA00023239"/>
    </source>
</evidence>
<comment type="similarity">
    <text evidence="2">Belongs to the enolase family.</text>
</comment>
<evidence type="ECO:0000256" key="1">
    <source>
        <dbReference type="ARBA" id="ARBA00005031"/>
    </source>
</evidence>
<evidence type="ECO:0000313" key="12">
    <source>
        <dbReference type="Proteomes" id="UP000068026"/>
    </source>
</evidence>
<reference evidence="11" key="4">
    <citation type="submission" date="2016-11" db="EMBL/GenBank/DDBJ databases">
        <authorList>
            <person name="Varghese N."/>
            <person name="Submissions S."/>
        </authorList>
    </citation>
    <scope>NUCLEOTIDE SEQUENCE</scope>
    <source>
        <strain evidence="11">DSM 1682</strain>
    </source>
</reference>
<keyword evidence="8 10" id="KW-0456">Lyase</keyword>
<dbReference type="InterPro" id="IPR020810">
    <property type="entry name" value="Enolase_C"/>
</dbReference>
<dbReference type="GO" id="GO:0000015">
    <property type="term" value="C:phosphopyruvate hydratase complex"/>
    <property type="evidence" value="ECO:0007669"/>
    <property type="project" value="InterPro"/>
</dbReference>
<evidence type="ECO:0000256" key="5">
    <source>
        <dbReference type="ARBA" id="ARBA00022525"/>
    </source>
</evidence>
<gene>
    <name evidence="10" type="primary">eno_1</name>
    <name evidence="10" type="ORF">CPRO_17580</name>
    <name evidence="11" type="ORF">SAMN02745151_02385</name>
</gene>
<dbReference type="Proteomes" id="UP000068026">
    <property type="component" value="Chromosome"/>
</dbReference>
<dbReference type="GO" id="GO:0000287">
    <property type="term" value="F:magnesium ion binding"/>
    <property type="evidence" value="ECO:0007669"/>
    <property type="project" value="InterPro"/>
</dbReference>
<keyword evidence="7" id="KW-0324">Glycolysis</keyword>
<dbReference type="EMBL" id="CP014223">
    <property type="protein sequence ID" value="AMJ41346.1"/>
    <property type="molecule type" value="Genomic_DNA"/>
</dbReference>
<keyword evidence="6" id="KW-0479">Metal-binding</keyword>
<keyword evidence="5" id="KW-0964">Secreted</keyword>
<dbReference type="PANTHER" id="PTHR11902">
    <property type="entry name" value="ENOLASE"/>
    <property type="match status" value="1"/>
</dbReference>
<feature type="domain" description="Enolase C-terminal TIM barrel" evidence="9">
    <location>
        <begin position="1"/>
        <end position="107"/>
    </location>
</feature>
<evidence type="ECO:0000313" key="13">
    <source>
        <dbReference type="Proteomes" id="UP000184204"/>
    </source>
</evidence>
<protein>
    <recommendedName>
        <fullName evidence="4">Enolase</fullName>
        <ecNumber evidence="3">4.2.1.11</ecNumber>
    </recommendedName>
</protein>
<dbReference type="GO" id="GO:0006096">
    <property type="term" value="P:glycolytic process"/>
    <property type="evidence" value="ECO:0007669"/>
    <property type="project" value="UniProtKB-UniPathway"/>
</dbReference>
<evidence type="ECO:0000313" key="11">
    <source>
        <dbReference type="EMBL" id="SHE97530.1"/>
    </source>
</evidence>
<comment type="pathway">
    <text evidence="1">Carbohydrate degradation; glycolysis; pyruvate from D-glyceraldehyde 3-phosphate: step 4/5.</text>
</comment>
<dbReference type="SUPFAM" id="SSF51604">
    <property type="entry name" value="Enolase C-terminal domain-like"/>
    <property type="match status" value="1"/>
</dbReference>
<reference evidence="13" key="3">
    <citation type="submission" date="2016-11" db="EMBL/GenBank/DDBJ databases">
        <authorList>
            <person name="Jaros S."/>
            <person name="Januszkiewicz K."/>
            <person name="Wedrychowicz H."/>
        </authorList>
    </citation>
    <scope>NUCLEOTIDE SEQUENCE [LARGE SCALE GENOMIC DNA]</scope>
    <source>
        <strain evidence="13">DSM 1682</strain>
    </source>
</reference>
<dbReference type="EMBL" id="FQUA01000012">
    <property type="protein sequence ID" value="SHE97530.1"/>
    <property type="molecule type" value="Genomic_DNA"/>
</dbReference>
<accession>A0A0X1U8T7</accession>
<sequence>MQSILLEHWGCIEKAQHTRIILKMLALDFRTSEETIQFCESLCEKYPICSIEDALFEEDWDGWKKLQDRLGDKVQLAGDDLFATNTKRLKENKSANAILIKMNQIGQ</sequence>
<dbReference type="AlphaFoldDB" id="A0A0X1U8T7"/>
<dbReference type="Gene3D" id="3.20.20.120">
    <property type="entry name" value="Enolase-like C-terminal domain"/>
    <property type="match status" value="1"/>
</dbReference>
<dbReference type="KEGG" id="cpro:CPRO_17580"/>
<dbReference type="InterPro" id="IPR000941">
    <property type="entry name" value="Enolase"/>
</dbReference>
<evidence type="ECO:0000256" key="3">
    <source>
        <dbReference type="ARBA" id="ARBA00012058"/>
    </source>
</evidence>
<evidence type="ECO:0000256" key="7">
    <source>
        <dbReference type="ARBA" id="ARBA00023152"/>
    </source>
</evidence>
<evidence type="ECO:0000256" key="6">
    <source>
        <dbReference type="ARBA" id="ARBA00022723"/>
    </source>
</evidence>